<accession>A0A089PSW5</accession>
<name>A0A089PSW5_9ENTR</name>
<dbReference type="KEGG" id="cnt:JT31_01820"/>
<gene>
    <name evidence="2" type="ORF">JT31_01820</name>
</gene>
<feature type="domain" description="IraD/Gp25-like" evidence="1">
    <location>
        <begin position="13"/>
        <end position="81"/>
    </location>
</feature>
<proteinExistence type="predicted"/>
<dbReference type="RefSeq" id="WP_038472649.1">
    <property type="nucleotide sequence ID" value="NZ_CP009451.1"/>
</dbReference>
<dbReference type="SUPFAM" id="SSF160719">
    <property type="entry name" value="gpW/gp25-like"/>
    <property type="match status" value="1"/>
</dbReference>
<protein>
    <submittedName>
        <fullName evidence="2">Baseplate assembly protein</fullName>
    </submittedName>
</protein>
<organism evidence="2 3">
    <name type="scientific">Cedecea neteri</name>
    <dbReference type="NCBI Taxonomy" id="158822"/>
    <lineage>
        <taxon>Bacteria</taxon>
        <taxon>Pseudomonadati</taxon>
        <taxon>Pseudomonadota</taxon>
        <taxon>Gammaproteobacteria</taxon>
        <taxon>Enterobacterales</taxon>
        <taxon>Enterobacteriaceae</taxon>
        <taxon>Cedecea</taxon>
    </lineage>
</organism>
<reference evidence="2 3" key="1">
    <citation type="submission" date="2014-09" db="EMBL/GenBank/DDBJ databases">
        <title>Cedecea neteri SSMD04 Genome Sequencing.</title>
        <authorList>
            <person name="Tan J.-Y."/>
        </authorList>
    </citation>
    <scope>NUCLEOTIDE SEQUENCE [LARGE SCALE GENOMIC DNA]</scope>
    <source>
        <strain evidence="2 3">SSMD04</strain>
    </source>
</reference>
<evidence type="ECO:0000313" key="2">
    <source>
        <dbReference type="EMBL" id="AIR03402.1"/>
    </source>
</evidence>
<dbReference type="Pfam" id="PF04965">
    <property type="entry name" value="GPW_gp25"/>
    <property type="match status" value="1"/>
</dbReference>
<dbReference type="InterPro" id="IPR007048">
    <property type="entry name" value="IraD/Gp25-like"/>
</dbReference>
<keyword evidence="3" id="KW-1185">Reference proteome</keyword>
<sequence length="119" mass="13124">MNGVNAKNGKALSGDEHLQQSVGDILSTPIGSRVLNRLYGSKLPSRLDNPQDNVTRVRIIADTAGALAIWEPRLQVQKVEVFFIKFGEFELAINGKNRETGEALRLTGLNFNGNKYINN</sequence>
<dbReference type="Proteomes" id="UP000029481">
    <property type="component" value="Chromosome"/>
</dbReference>
<evidence type="ECO:0000313" key="3">
    <source>
        <dbReference type="Proteomes" id="UP000029481"/>
    </source>
</evidence>
<evidence type="ECO:0000259" key="1">
    <source>
        <dbReference type="Pfam" id="PF04965"/>
    </source>
</evidence>
<dbReference type="OrthoDB" id="9802846at2"/>
<dbReference type="AlphaFoldDB" id="A0A089PSW5"/>
<dbReference type="EMBL" id="CP009451">
    <property type="protein sequence ID" value="AIR03402.1"/>
    <property type="molecule type" value="Genomic_DNA"/>
</dbReference>
<dbReference type="Gene3D" id="3.10.450.40">
    <property type="match status" value="1"/>
</dbReference>